<dbReference type="GeneID" id="78898125"/>
<proteinExistence type="predicted"/>
<dbReference type="RefSeq" id="WP_099649085.1">
    <property type="nucleotide sequence ID" value="NZ_CP024422.1"/>
</dbReference>
<dbReference type="Proteomes" id="UP000229314">
    <property type="component" value="Chromosome"/>
</dbReference>
<gene>
    <name evidence="1" type="ORF">PYTT13_10640</name>
</gene>
<organism evidence="1 2">
    <name type="scientific">Paracoccus yeei</name>
    <dbReference type="NCBI Taxonomy" id="147645"/>
    <lineage>
        <taxon>Bacteria</taxon>
        <taxon>Pseudomonadati</taxon>
        <taxon>Pseudomonadota</taxon>
        <taxon>Alphaproteobacteria</taxon>
        <taxon>Rhodobacterales</taxon>
        <taxon>Paracoccaceae</taxon>
        <taxon>Paracoccus</taxon>
    </lineage>
</organism>
<sequence>MADQDLPPGTKEAIAAGCTCQQADGEAIQNPRWPEWLTAGCPLHDANLASEPETRGIAAS</sequence>
<reference evidence="1 2" key="1">
    <citation type="submission" date="2017-10" db="EMBL/GenBank/DDBJ databases">
        <title>Complete genome sequence of Paracoccus yeei TT13 isolated from human skin.</title>
        <authorList>
            <person name="Lee K."/>
            <person name="Lim J.Y."/>
            <person name="Hwang I."/>
        </authorList>
    </citation>
    <scope>NUCLEOTIDE SEQUENCE [LARGE SCALE GENOMIC DNA]</scope>
    <source>
        <strain evidence="1 2">TT13</strain>
    </source>
</reference>
<evidence type="ECO:0000313" key="2">
    <source>
        <dbReference type="Proteomes" id="UP000229314"/>
    </source>
</evidence>
<dbReference type="EMBL" id="CP024422">
    <property type="protein sequence ID" value="ATQ56221.1"/>
    <property type="molecule type" value="Genomic_DNA"/>
</dbReference>
<dbReference type="AlphaFoldDB" id="A0A2D2C131"/>
<protein>
    <submittedName>
        <fullName evidence="1">Uncharacterized protein</fullName>
    </submittedName>
</protein>
<name>A0A2D2C131_9RHOB</name>
<accession>A0A2D2C131</accession>
<evidence type="ECO:0000313" key="1">
    <source>
        <dbReference type="EMBL" id="ATQ56221.1"/>
    </source>
</evidence>